<evidence type="ECO:0000256" key="5">
    <source>
        <dbReference type="ARBA" id="ARBA00023136"/>
    </source>
</evidence>
<keyword evidence="13" id="KW-1185">Reference proteome</keyword>
<evidence type="ECO:0000256" key="9">
    <source>
        <dbReference type="ARBA" id="ARBA00040345"/>
    </source>
</evidence>
<evidence type="ECO:0000313" key="12">
    <source>
        <dbReference type="EMBL" id="GAA5342085.1"/>
    </source>
</evidence>
<comment type="function">
    <text evidence="6">Catalyzes the glycosylation of 4,4'-diaponeurosporenoate, i.e. the esterification of glucose at the C1'' position with the carboxyl group of 4,4'-diaponeurosporenic acid, to form glycosyl-4,4'-diaponeurosporenoate. This is a step in the biosynthesis of staphyloxanthin, an orange pigment present in most staphylococci strains.</text>
</comment>
<keyword evidence="5" id="KW-0472">Membrane</keyword>
<comment type="caution">
    <text evidence="12">The sequence shown here is derived from an EMBL/GenBank/DDBJ whole genome shotgun (WGS) entry which is preliminary data.</text>
</comment>
<comment type="pathway">
    <text evidence="7">Carotenoid biosynthesis; staphyloxanthin biosynthesis; staphyloxanthin from farnesyl diphosphate: step 4/5.</text>
</comment>
<dbReference type="Gene3D" id="3.90.550.10">
    <property type="entry name" value="Spore Coat Polysaccharide Biosynthesis Protein SpsA, Chain A"/>
    <property type="match status" value="1"/>
</dbReference>
<comment type="subcellular location">
    <subcellularLocation>
        <location evidence="1">Cell membrane</location>
    </subcellularLocation>
</comment>
<evidence type="ECO:0000256" key="3">
    <source>
        <dbReference type="ARBA" id="ARBA00022676"/>
    </source>
</evidence>
<protein>
    <recommendedName>
        <fullName evidence="9">4,4'-diaponeurosporenoate glycosyltransferase</fullName>
    </recommendedName>
</protein>
<feature type="domain" description="Glycosyltransferase 2-like" evidence="11">
    <location>
        <begin position="64"/>
        <end position="161"/>
    </location>
</feature>
<organism evidence="12 13">
    <name type="scientific">Brevibacterium ammoniilyticum</name>
    <dbReference type="NCBI Taxonomy" id="1046555"/>
    <lineage>
        <taxon>Bacteria</taxon>
        <taxon>Bacillati</taxon>
        <taxon>Actinomycetota</taxon>
        <taxon>Actinomycetes</taxon>
        <taxon>Micrococcales</taxon>
        <taxon>Brevibacteriaceae</taxon>
        <taxon>Brevibacterium</taxon>
    </lineage>
</organism>
<evidence type="ECO:0000256" key="8">
    <source>
        <dbReference type="ARBA" id="ARBA00038120"/>
    </source>
</evidence>
<keyword evidence="4" id="KW-0808">Transferase</keyword>
<evidence type="ECO:0000259" key="11">
    <source>
        <dbReference type="Pfam" id="PF00535"/>
    </source>
</evidence>
<dbReference type="SUPFAM" id="SSF53448">
    <property type="entry name" value="Nucleotide-diphospho-sugar transferases"/>
    <property type="match status" value="1"/>
</dbReference>
<evidence type="ECO:0000256" key="1">
    <source>
        <dbReference type="ARBA" id="ARBA00004236"/>
    </source>
</evidence>
<evidence type="ECO:0000256" key="2">
    <source>
        <dbReference type="ARBA" id="ARBA00022475"/>
    </source>
</evidence>
<evidence type="ECO:0000256" key="7">
    <source>
        <dbReference type="ARBA" id="ARBA00037904"/>
    </source>
</evidence>
<dbReference type="EMBL" id="BAABNP010000017">
    <property type="protein sequence ID" value="GAA5342085.1"/>
    <property type="molecule type" value="Genomic_DNA"/>
</dbReference>
<evidence type="ECO:0000256" key="4">
    <source>
        <dbReference type="ARBA" id="ARBA00022679"/>
    </source>
</evidence>
<dbReference type="PANTHER" id="PTHR43646:SF2">
    <property type="entry name" value="GLYCOSYLTRANSFERASE 2-LIKE DOMAIN-CONTAINING PROTEIN"/>
    <property type="match status" value="1"/>
</dbReference>
<evidence type="ECO:0000313" key="13">
    <source>
        <dbReference type="Proteomes" id="UP001498935"/>
    </source>
</evidence>
<sequence length="275" mass="28325">MIDHLIAIVPAHNEEAEIIGCLTALVAAAEHAQTGEPAQADEQAQAGKAGSGAVTSRPPAVRIVAIADDCSDSTAGLIRGFAARHPLVTPMVVPFGNVGRARDAAAHAALRTIAEADPGALAATWLAFTDADSRVPVNWLTAHRDHALRGADCVVGTVEPRRTPGTGALVDAWFAGHSLGEGHEHVFGANLGIRGSLFTRIGGCPPLRLGEDAALVAAAAEAGGTIHRTDDCRVVTSARMHGRCHGGFSAYLRGLVAESGSDRLGEDPVDDLRTG</sequence>
<dbReference type="Pfam" id="PF00535">
    <property type="entry name" value="Glycos_transf_2"/>
    <property type="match status" value="1"/>
</dbReference>
<feature type="region of interest" description="Disordered" evidence="10">
    <location>
        <begin position="33"/>
        <end position="55"/>
    </location>
</feature>
<accession>A0ABP9U3B7</accession>
<dbReference type="InterPro" id="IPR001173">
    <property type="entry name" value="Glyco_trans_2-like"/>
</dbReference>
<reference evidence="12 13" key="1">
    <citation type="submission" date="2024-02" db="EMBL/GenBank/DDBJ databases">
        <title>Characterization of antibiotic resistant novel bacterial strains and their environmental applications.</title>
        <authorList>
            <person name="Manzoor S."/>
            <person name="Abbas S."/>
            <person name="Arshad M."/>
            <person name="Li W.J."/>
            <person name="Ahmed I."/>
        </authorList>
    </citation>
    <scope>NUCLEOTIDE SEQUENCE [LARGE SCALE GENOMIC DNA]</scope>
    <source>
        <strain evidence="12 13">KACC 15558</strain>
    </source>
</reference>
<dbReference type="Proteomes" id="UP001498935">
    <property type="component" value="Unassembled WGS sequence"/>
</dbReference>
<dbReference type="RefSeq" id="WP_342038946.1">
    <property type="nucleotide sequence ID" value="NZ_BAABBK010000019.1"/>
</dbReference>
<dbReference type="InterPro" id="IPR029044">
    <property type="entry name" value="Nucleotide-diphossugar_trans"/>
</dbReference>
<gene>
    <name evidence="12" type="ORF">KACC15558_31260</name>
</gene>
<comment type="similarity">
    <text evidence="8">Belongs to the glycosyltransferase 2 family. CrtQ subfamily.</text>
</comment>
<evidence type="ECO:0000256" key="10">
    <source>
        <dbReference type="SAM" id="MobiDB-lite"/>
    </source>
</evidence>
<keyword evidence="3" id="KW-0328">Glycosyltransferase</keyword>
<name>A0ABP9U3B7_9MICO</name>
<evidence type="ECO:0000256" key="6">
    <source>
        <dbReference type="ARBA" id="ARBA00037281"/>
    </source>
</evidence>
<proteinExistence type="inferred from homology"/>
<dbReference type="PANTHER" id="PTHR43646">
    <property type="entry name" value="GLYCOSYLTRANSFERASE"/>
    <property type="match status" value="1"/>
</dbReference>
<keyword evidence="2" id="KW-1003">Cell membrane</keyword>